<accession>Q1QFD5</accession>
<reference evidence="3" key="1">
    <citation type="submission" date="2006-03" db="EMBL/GenBank/DDBJ databases">
        <title>Complete sequence of plasmid 2 of Nitrobacter hamburgensis X14.</title>
        <authorList>
            <consortium name="US DOE Joint Genome Institute"/>
            <person name="Copeland A."/>
            <person name="Lucas S."/>
            <person name="Lapidus A."/>
            <person name="Barry K."/>
            <person name="Detter J.C."/>
            <person name="Glavina del Rio T."/>
            <person name="Hammon N."/>
            <person name="Israni S."/>
            <person name="Dalin E."/>
            <person name="Tice H."/>
            <person name="Pitluck S."/>
            <person name="Chain P."/>
            <person name="Malfatti S."/>
            <person name="Shin M."/>
            <person name="Vergez L."/>
            <person name="Schmutz J."/>
            <person name="Larimer F."/>
            <person name="Land M."/>
            <person name="Hauser L."/>
            <person name="Kyrpides N."/>
            <person name="Ivanova N."/>
            <person name="Ward B."/>
            <person name="Arp D."/>
            <person name="Klotz M."/>
            <person name="Stein L."/>
            <person name="O'Mullan G."/>
            <person name="Starkenburg S."/>
            <person name="Sayavedra L."/>
            <person name="Poret-Peterson A.T."/>
            <person name="Gentry M.E."/>
            <person name="Bruce D."/>
            <person name="Richardson P."/>
        </authorList>
    </citation>
    <scope>NUCLEOTIDE SEQUENCE [LARGE SCALE GENOMIC DNA]</scope>
    <source>
        <strain evidence="3">DSM 10229 / NCIMB 13809 / X14</strain>
        <plasmid evidence="3">Plasmid pNITHX2</plasmid>
    </source>
</reference>
<keyword evidence="2" id="KW-0614">Plasmid</keyword>
<geneLocation type="plasmid" evidence="3">
    <name>pNITHX2</name>
</geneLocation>
<feature type="compositionally biased region" description="Basic residues" evidence="1">
    <location>
        <begin position="15"/>
        <end position="29"/>
    </location>
</feature>
<gene>
    <name evidence="2" type="ordered locus">Nham_4480</name>
</gene>
<dbReference type="eggNOG" id="ENOG502ZD75">
    <property type="taxonomic scope" value="Bacteria"/>
</dbReference>
<dbReference type="EMBL" id="CP000321">
    <property type="protein sequence ID" value="ABE65062.1"/>
    <property type="molecule type" value="Genomic_DNA"/>
</dbReference>
<evidence type="ECO:0000313" key="2">
    <source>
        <dbReference type="EMBL" id="ABE65062.1"/>
    </source>
</evidence>
<dbReference type="AlphaFoldDB" id="Q1QFD5"/>
<name>Q1QFD5_NITHX</name>
<keyword evidence="3" id="KW-1185">Reference proteome</keyword>
<dbReference type="HOGENOM" id="CLU_1720412_0_0_5"/>
<evidence type="ECO:0000256" key="1">
    <source>
        <dbReference type="SAM" id="MobiDB-lite"/>
    </source>
</evidence>
<organism evidence="2 3">
    <name type="scientific">Nitrobacter hamburgensis (strain DSM 10229 / NCIMB 13809 / X14)</name>
    <dbReference type="NCBI Taxonomy" id="323097"/>
    <lineage>
        <taxon>Bacteria</taxon>
        <taxon>Pseudomonadati</taxon>
        <taxon>Pseudomonadota</taxon>
        <taxon>Alphaproteobacteria</taxon>
        <taxon>Hyphomicrobiales</taxon>
        <taxon>Nitrobacteraceae</taxon>
        <taxon>Nitrobacter</taxon>
    </lineage>
</organism>
<dbReference type="KEGG" id="nha:Nham_4480"/>
<protein>
    <submittedName>
        <fullName evidence="2">Uncharacterized protein</fullName>
    </submittedName>
</protein>
<proteinExistence type="predicted"/>
<evidence type="ECO:0000313" key="3">
    <source>
        <dbReference type="Proteomes" id="UP000001953"/>
    </source>
</evidence>
<dbReference type="Proteomes" id="UP000001953">
    <property type="component" value="Plasmid 2"/>
</dbReference>
<sequence>MTHALAPHRQSLRLAHGHRRGRRDAHPRRLASPPQTAFYRFRSLEARRASVYPRAATLPGRRRQKGDSVMKAYLVAVNLLVQAHHRPESAIADALNGILTPDMHKHAGSNSALIDWAIAGDDIASSIAGVSFSDDYMPGVSAFPLWPTGTVR</sequence>
<feature type="region of interest" description="Disordered" evidence="1">
    <location>
        <begin position="1"/>
        <end position="32"/>
    </location>
</feature>